<name>A0A672RKK7_SINGR</name>
<proteinExistence type="inferred from homology"/>
<protein>
    <submittedName>
        <fullName evidence="8">Peroxisomal biosis factor 5 like</fullName>
    </submittedName>
</protein>
<keyword evidence="9" id="KW-1185">Reference proteome</keyword>
<dbReference type="GO" id="GO:0005052">
    <property type="term" value="F:peroxisome matrix targeting signal-1 binding"/>
    <property type="evidence" value="ECO:0007669"/>
    <property type="project" value="TreeGrafter"/>
</dbReference>
<organism evidence="8 9">
    <name type="scientific">Sinocyclocheilus grahami</name>
    <name type="common">Dianchi golden-line fish</name>
    <name type="synonym">Barbus grahami</name>
    <dbReference type="NCBI Taxonomy" id="75366"/>
    <lineage>
        <taxon>Eukaryota</taxon>
        <taxon>Metazoa</taxon>
        <taxon>Chordata</taxon>
        <taxon>Craniata</taxon>
        <taxon>Vertebrata</taxon>
        <taxon>Euteleostomi</taxon>
        <taxon>Actinopterygii</taxon>
        <taxon>Neopterygii</taxon>
        <taxon>Teleostei</taxon>
        <taxon>Ostariophysi</taxon>
        <taxon>Cypriniformes</taxon>
        <taxon>Cyprinidae</taxon>
        <taxon>Cyprininae</taxon>
        <taxon>Sinocyclocheilus</taxon>
    </lineage>
</organism>
<dbReference type="Proteomes" id="UP000472262">
    <property type="component" value="Unassembled WGS sequence"/>
</dbReference>
<reference evidence="8" key="2">
    <citation type="submission" date="2025-09" db="UniProtKB">
        <authorList>
            <consortium name="Ensembl"/>
        </authorList>
    </citation>
    <scope>IDENTIFICATION</scope>
</reference>
<dbReference type="SUPFAM" id="SSF48452">
    <property type="entry name" value="TPR-like"/>
    <property type="match status" value="1"/>
</dbReference>
<dbReference type="GO" id="GO:0005778">
    <property type="term" value="C:peroxisomal membrane"/>
    <property type="evidence" value="ECO:0007669"/>
    <property type="project" value="TreeGrafter"/>
</dbReference>
<keyword evidence="5 6" id="KW-0802">TPR repeat</keyword>
<evidence type="ECO:0000256" key="4">
    <source>
        <dbReference type="ARBA" id="ARBA00022737"/>
    </source>
</evidence>
<accession>A0A672RKK7</accession>
<comment type="subcellular location">
    <subcellularLocation>
        <location evidence="1">Cytoplasm</location>
    </subcellularLocation>
</comment>
<dbReference type="Pfam" id="PF13432">
    <property type="entry name" value="TPR_16"/>
    <property type="match status" value="2"/>
</dbReference>
<keyword evidence="3" id="KW-0963">Cytoplasm</keyword>
<dbReference type="InterPro" id="IPR019734">
    <property type="entry name" value="TPR_rpt"/>
</dbReference>
<reference evidence="8" key="1">
    <citation type="submission" date="2025-08" db="UniProtKB">
        <authorList>
            <consortium name="Ensembl"/>
        </authorList>
    </citation>
    <scope>IDENTIFICATION</scope>
</reference>
<dbReference type="GO" id="GO:0005829">
    <property type="term" value="C:cytosol"/>
    <property type="evidence" value="ECO:0007669"/>
    <property type="project" value="TreeGrafter"/>
</dbReference>
<dbReference type="Gene3D" id="1.25.40.10">
    <property type="entry name" value="Tetratricopeptide repeat domain"/>
    <property type="match status" value="1"/>
</dbReference>
<keyword evidence="4" id="KW-0677">Repeat</keyword>
<evidence type="ECO:0000313" key="9">
    <source>
        <dbReference type="Proteomes" id="UP000472262"/>
    </source>
</evidence>
<evidence type="ECO:0000256" key="5">
    <source>
        <dbReference type="ARBA" id="ARBA00022803"/>
    </source>
</evidence>
<comment type="similarity">
    <text evidence="2">Belongs to the peroxisomal targeting signal receptor family.</text>
</comment>
<dbReference type="PANTHER" id="PTHR10130">
    <property type="entry name" value="PEROXISOMAL TARGETING SIGNAL 1 RECEPTOR PEX5"/>
    <property type="match status" value="1"/>
</dbReference>
<evidence type="ECO:0000256" key="1">
    <source>
        <dbReference type="ARBA" id="ARBA00004496"/>
    </source>
</evidence>
<dbReference type="OMA" id="VICCTTW"/>
<dbReference type="PROSITE" id="PS50005">
    <property type="entry name" value="TPR"/>
    <property type="match status" value="3"/>
</dbReference>
<dbReference type="Ensembl" id="ENSSGRT00000095623.1">
    <property type="protein sequence ID" value="ENSSGRP00000089854.1"/>
    <property type="gene ID" value="ENSSGRG00000045080.1"/>
</dbReference>
<evidence type="ECO:0000256" key="6">
    <source>
        <dbReference type="PROSITE-ProRule" id="PRU00339"/>
    </source>
</evidence>
<feature type="compositionally biased region" description="Basic and acidic residues" evidence="7">
    <location>
        <begin position="100"/>
        <end position="111"/>
    </location>
</feature>
<dbReference type="AlphaFoldDB" id="A0A672RKK7"/>
<evidence type="ECO:0000256" key="2">
    <source>
        <dbReference type="ARBA" id="ARBA00005348"/>
    </source>
</evidence>
<feature type="repeat" description="TPR" evidence="6">
    <location>
        <begin position="441"/>
        <end position="474"/>
    </location>
</feature>
<evidence type="ECO:0000256" key="7">
    <source>
        <dbReference type="SAM" id="MobiDB-lite"/>
    </source>
</evidence>
<feature type="region of interest" description="Disordered" evidence="7">
    <location>
        <begin position="98"/>
        <end position="126"/>
    </location>
</feature>
<dbReference type="SMART" id="SM00028">
    <property type="entry name" value="TPR"/>
    <property type="match status" value="4"/>
</dbReference>
<feature type="repeat" description="TPR" evidence="6">
    <location>
        <begin position="290"/>
        <end position="323"/>
    </location>
</feature>
<dbReference type="InterPro" id="IPR011990">
    <property type="entry name" value="TPR-like_helical_dom_sf"/>
</dbReference>
<sequence length="499" mass="55983">MVLDPALSSVVNFISYFNNNSFSYLPNKKKQLGHHYLGFSSSSNLSTLCLPYEQQESRPLLSPSIDDFLCETKCDGAARPVTSNTAVLSSSLDLLDLSEPGERRHSKDRKSPLSSKGTPYRKKADETELIQVDVDQSIPCSRTPEKISLDSGIKCQTDKVKGCYAEKQSCKSGRLSKDQRRGSTLLSRNQSLEEEFERAKAAVESDTEFWDKMQAEWEELARRNWLTDNDRPQIPSNVSPYEKGYYFHTDNPFKDWPNAFEEGLRKSREGELPNAVLLLEAAVLQDPQDSEAWLVLGTTQAESENEQAAIVSLQRCLELHPNNLQALMALAVSLTNTGMRQEAAEALLSWIRHNPKYKYLLKSRTHLQSSPGSRRPSFPSITGCPLLPEVKDLYLEAAQHNSDTIDPDLQTGLGVLYNLSSEFNKAVEAFNAALSVRPEDYLLWNRLGATLANGDRSEEAVEAYTRALELQPGFIRSRYNLGISCINMGAHRFVTESWA</sequence>
<dbReference type="InterPro" id="IPR024111">
    <property type="entry name" value="PEX5/PEX5L"/>
</dbReference>
<dbReference type="GO" id="GO:0016560">
    <property type="term" value="P:protein import into peroxisome matrix, docking"/>
    <property type="evidence" value="ECO:0007669"/>
    <property type="project" value="TreeGrafter"/>
</dbReference>
<dbReference type="PANTHER" id="PTHR10130:SF1">
    <property type="entry name" value="PEX5-RELATED PROTEIN"/>
    <property type="match status" value="1"/>
</dbReference>
<evidence type="ECO:0000313" key="8">
    <source>
        <dbReference type="Ensembl" id="ENSSGRP00000089854.1"/>
    </source>
</evidence>
<dbReference type="InParanoid" id="A0A672RKK7"/>
<evidence type="ECO:0000256" key="3">
    <source>
        <dbReference type="ARBA" id="ARBA00022490"/>
    </source>
</evidence>
<feature type="repeat" description="TPR" evidence="6">
    <location>
        <begin position="407"/>
        <end position="440"/>
    </location>
</feature>